<sequence length="663" mass="73497">MPDRNVWWSEANYLTFFARQQSAGSADEGRFSAIASLPINNLSPRSIVLTPDGADAIAIFLVVASTWEGRIEHPPHTRVVERWNLATRTRRWSRTLPDLPERGNSTDHADLVTLGSHGLYATRCMRVLRDPYGNTRCYIDALDERTGALGPTETLSYTDFWFSGRGQSQQVSAGRRFTLVDADSNSSPYFLIFDDRGRRAGWVNASCARFAEGGSEERPTILIDEQSSLEKNAFLYGRFNLIKDASACQLQTDSKKVIAHTNRQDLRHSGFRWIGGGRRIVWSSLSQRALEWDELPKAHVLEVDRVGLPVPLPAPPGMERERVLLSGSGSDLYAQTKKRFFHLEETGFVLDTAPPAPGYVLNLREDVLLAGHYEGLDASKFRLLLGKRQPGKGITWQRISAVSQFTPDFVSFEDAGRPRILIAGGKEGLQWIDARTGQMLLRSCGGGAEPPGHCSDKGETDYRGLVMSSARKTAFTMHLGLQSIRYNNSFDEIELSTGKLLRSFPAPDWDTAAPLDLPMGWVEKERRFWIEGMLTQSRRASVTVVTIPEGGAAPRYDSFAALAWYPDFGADPEGRFFMFGRDYDTIDVFAPDGTLVVTLGARDDGAFAQARDGRFACTGSACDEFRCVVGDVARPVTDPACAAFRVEGFSILEELARVRKAPG</sequence>
<evidence type="ECO:0000313" key="2">
    <source>
        <dbReference type="Proteomes" id="UP000075635"/>
    </source>
</evidence>
<gene>
    <name evidence="1" type="ORF">BE17_24925</name>
</gene>
<name>A0A150QZS7_SORCE</name>
<dbReference type="AlphaFoldDB" id="A0A150QZS7"/>
<proteinExistence type="predicted"/>
<organism evidence="1 2">
    <name type="scientific">Sorangium cellulosum</name>
    <name type="common">Polyangium cellulosum</name>
    <dbReference type="NCBI Taxonomy" id="56"/>
    <lineage>
        <taxon>Bacteria</taxon>
        <taxon>Pseudomonadati</taxon>
        <taxon>Myxococcota</taxon>
        <taxon>Polyangia</taxon>
        <taxon>Polyangiales</taxon>
        <taxon>Polyangiaceae</taxon>
        <taxon>Sorangium</taxon>
    </lineage>
</organism>
<reference evidence="1 2" key="1">
    <citation type="submission" date="2014-02" db="EMBL/GenBank/DDBJ databases">
        <title>The small core and large imbalanced accessory genome model reveals a collaborative survival strategy of Sorangium cellulosum strains in nature.</title>
        <authorList>
            <person name="Han K."/>
            <person name="Peng R."/>
            <person name="Blom J."/>
            <person name="Li Y.-Z."/>
        </authorList>
    </citation>
    <scope>NUCLEOTIDE SEQUENCE [LARGE SCALE GENOMIC DNA]</scope>
    <source>
        <strain evidence="1 2">So0011-07</strain>
    </source>
</reference>
<accession>A0A150QZS7</accession>
<dbReference type="Proteomes" id="UP000075635">
    <property type="component" value="Unassembled WGS sequence"/>
</dbReference>
<comment type="caution">
    <text evidence="1">The sequence shown here is derived from an EMBL/GenBank/DDBJ whole genome shotgun (WGS) entry which is preliminary data.</text>
</comment>
<protein>
    <submittedName>
        <fullName evidence="1">Uncharacterized protein</fullName>
    </submittedName>
</protein>
<evidence type="ECO:0000313" key="1">
    <source>
        <dbReference type="EMBL" id="KYF73474.1"/>
    </source>
</evidence>
<dbReference type="EMBL" id="JEMB01003369">
    <property type="protein sequence ID" value="KYF73474.1"/>
    <property type="molecule type" value="Genomic_DNA"/>
</dbReference>